<evidence type="ECO:0000256" key="7">
    <source>
        <dbReference type="ARBA" id="ARBA00023136"/>
    </source>
</evidence>
<evidence type="ECO:0000313" key="10">
    <source>
        <dbReference type="EMBL" id="GGJ34436.1"/>
    </source>
</evidence>
<accession>A0ABQ2CZE8</accession>
<keyword evidence="2" id="KW-0645">Protease</keyword>
<dbReference type="Pfam" id="PF01694">
    <property type="entry name" value="Rhomboid"/>
    <property type="match status" value="1"/>
</dbReference>
<evidence type="ECO:0000256" key="8">
    <source>
        <dbReference type="SAM" id="Phobius"/>
    </source>
</evidence>
<name>A0ABQ2CZE8_9DEIO</name>
<feature type="transmembrane region" description="Helical" evidence="8">
    <location>
        <begin position="344"/>
        <end position="363"/>
    </location>
</feature>
<dbReference type="SUPFAM" id="SSF144091">
    <property type="entry name" value="Rhomboid-like"/>
    <property type="match status" value="1"/>
</dbReference>
<feature type="transmembrane region" description="Helical" evidence="8">
    <location>
        <begin position="6"/>
        <end position="25"/>
    </location>
</feature>
<protein>
    <recommendedName>
        <fullName evidence="9">Peptidase S54 rhomboid domain-containing protein</fullName>
    </recommendedName>
</protein>
<keyword evidence="5" id="KW-0720">Serine protease</keyword>
<feature type="transmembrane region" description="Helical" evidence="8">
    <location>
        <begin position="54"/>
        <end position="75"/>
    </location>
</feature>
<evidence type="ECO:0000256" key="3">
    <source>
        <dbReference type="ARBA" id="ARBA00022692"/>
    </source>
</evidence>
<feature type="transmembrane region" description="Helical" evidence="8">
    <location>
        <begin position="32"/>
        <end position="48"/>
    </location>
</feature>
<feature type="transmembrane region" description="Helical" evidence="8">
    <location>
        <begin position="235"/>
        <end position="252"/>
    </location>
</feature>
<comment type="caution">
    <text evidence="10">The sequence shown here is derived from an EMBL/GenBank/DDBJ whole genome shotgun (WGS) entry which is preliminary data.</text>
</comment>
<proteinExistence type="predicted"/>
<dbReference type="Proteomes" id="UP000632222">
    <property type="component" value="Unassembled WGS sequence"/>
</dbReference>
<dbReference type="PANTHER" id="PTHR22936:SF69">
    <property type="entry name" value="RHOMBOID-LIKE PROTEIN"/>
    <property type="match status" value="1"/>
</dbReference>
<dbReference type="EMBL" id="BMOD01000006">
    <property type="protein sequence ID" value="GGJ34436.1"/>
    <property type="molecule type" value="Genomic_DNA"/>
</dbReference>
<keyword evidence="4" id="KW-0378">Hydrolase</keyword>
<reference evidence="11" key="1">
    <citation type="journal article" date="2019" name="Int. J. Syst. Evol. Microbiol.">
        <title>The Global Catalogue of Microorganisms (GCM) 10K type strain sequencing project: providing services to taxonomists for standard genome sequencing and annotation.</title>
        <authorList>
            <consortium name="The Broad Institute Genomics Platform"/>
            <consortium name="The Broad Institute Genome Sequencing Center for Infectious Disease"/>
            <person name="Wu L."/>
            <person name="Ma J."/>
        </authorList>
    </citation>
    <scope>NUCLEOTIDE SEQUENCE [LARGE SCALE GENOMIC DNA]</scope>
    <source>
        <strain evidence="11">JCM 14370</strain>
    </source>
</reference>
<dbReference type="InterPro" id="IPR002610">
    <property type="entry name" value="Peptidase_S54_rhomboid-like"/>
</dbReference>
<gene>
    <name evidence="10" type="ORF">GCM10008938_20780</name>
</gene>
<feature type="transmembrane region" description="Helical" evidence="8">
    <location>
        <begin position="318"/>
        <end position="338"/>
    </location>
</feature>
<feature type="transmembrane region" description="Helical" evidence="8">
    <location>
        <begin position="375"/>
        <end position="392"/>
    </location>
</feature>
<keyword evidence="3 8" id="KW-0812">Transmembrane</keyword>
<feature type="transmembrane region" description="Helical" evidence="8">
    <location>
        <begin position="423"/>
        <end position="442"/>
    </location>
</feature>
<evidence type="ECO:0000313" key="11">
    <source>
        <dbReference type="Proteomes" id="UP000632222"/>
    </source>
</evidence>
<dbReference type="InterPro" id="IPR022764">
    <property type="entry name" value="Peptidase_S54_rhomboid_dom"/>
</dbReference>
<evidence type="ECO:0000256" key="1">
    <source>
        <dbReference type="ARBA" id="ARBA00004141"/>
    </source>
</evidence>
<keyword evidence="7 8" id="KW-0472">Membrane</keyword>
<dbReference type="Gene3D" id="1.20.1540.10">
    <property type="entry name" value="Rhomboid-like"/>
    <property type="match status" value="1"/>
</dbReference>
<keyword evidence="6 8" id="KW-1133">Transmembrane helix</keyword>
<evidence type="ECO:0000256" key="6">
    <source>
        <dbReference type="ARBA" id="ARBA00022989"/>
    </source>
</evidence>
<dbReference type="RefSeq" id="WP_189002621.1">
    <property type="nucleotide sequence ID" value="NZ_BMOD01000006.1"/>
</dbReference>
<feature type="transmembrane region" description="Helical" evidence="8">
    <location>
        <begin position="282"/>
        <end position="306"/>
    </location>
</feature>
<organism evidence="10 11">
    <name type="scientific">Deinococcus roseus</name>
    <dbReference type="NCBI Taxonomy" id="392414"/>
    <lineage>
        <taxon>Bacteria</taxon>
        <taxon>Thermotogati</taxon>
        <taxon>Deinococcota</taxon>
        <taxon>Deinococci</taxon>
        <taxon>Deinococcales</taxon>
        <taxon>Deinococcaceae</taxon>
        <taxon>Deinococcus</taxon>
    </lineage>
</organism>
<evidence type="ECO:0000256" key="2">
    <source>
        <dbReference type="ARBA" id="ARBA00022670"/>
    </source>
</evidence>
<comment type="subcellular location">
    <subcellularLocation>
        <location evidence="1">Membrane</location>
        <topology evidence="1">Multi-pass membrane protein</topology>
    </subcellularLocation>
</comment>
<sequence length="444" mass="49280">MDFGTIDAWGWLLVAGVMVYLAFAVLSKFAEASIRFVLAGILAFLAYWQPDFWWLGVLGLAQALLLLFIHWRVIYGHDHLQNWIRLGVFTPALRTHFERLWLQWRGLRQLPLPEHPLRGDIQHLLHNASMQSLRENLQPASSLDTLTSLLSPDPAETYAASRKLKLDSGYWVGRAMFLQGQQTQDNVNLQLGAQRMLSSLNVREDLFAWKLLDAEALLSPYGLNLREAFLARTQNTPATFALLGIIGLFFLWELEAGALNSPSALYDLGGNLRSQTLQSGEYWRLVTSIFLHGSWLHVGLNSFYLLQMGREVERKIGPSALIFAFVLSGVVGSVFSSLLGTGNAVSIGASGGLFGLVALEYTLTRGNLQQRLRKLQANLGSLLTMFLIGFLIPNIDNWAHLGGLVTGLLLGLSYRAPSRTEQAMMGLISTGIIAWGVISLLMSR</sequence>
<dbReference type="InterPro" id="IPR035952">
    <property type="entry name" value="Rhomboid-like_sf"/>
</dbReference>
<evidence type="ECO:0000256" key="5">
    <source>
        <dbReference type="ARBA" id="ARBA00022825"/>
    </source>
</evidence>
<keyword evidence="11" id="KW-1185">Reference proteome</keyword>
<evidence type="ECO:0000259" key="9">
    <source>
        <dbReference type="Pfam" id="PF01694"/>
    </source>
</evidence>
<dbReference type="PANTHER" id="PTHR22936">
    <property type="entry name" value="RHOMBOID-RELATED"/>
    <property type="match status" value="1"/>
</dbReference>
<feature type="domain" description="Peptidase S54 rhomboid" evidence="9">
    <location>
        <begin position="280"/>
        <end position="413"/>
    </location>
</feature>
<evidence type="ECO:0000256" key="4">
    <source>
        <dbReference type="ARBA" id="ARBA00022801"/>
    </source>
</evidence>